<organism evidence="5 6">
    <name type="scientific">Micromonospora phaseoli</name>
    <dbReference type="NCBI Taxonomy" id="1144548"/>
    <lineage>
        <taxon>Bacteria</taxon>
        <taxon>Bacillati</taxon>
        <taxon>Actinomycetota</taxon>
        <taxon>Actinomycetes</taxon>
        <taxon>Micromonosporales</taxon>
        <taxon>Micromonosporaceae</taxon>
        <taxon>Micromonospora</taxon>
    </lineage>
</organism>
<evidence type="ECO:0000256" key="3">
    <source>
        <dbReference type="ARBA" id="ARBA00022553"/>
    </source>
</evidence>
<dbReference type="FunFam" id="1.10.1200.10:FF:000005">
    <property type="entry name" value="Nonribosomal peptide synthetase 1"/>
    <property type="match status" value="1"/>
</dbReference>
<dbReference type="Pfam" id="PF13193">
    <property type="entry name" value="AMP-binding_C"/>
    <property type="match status" value="1"/>
</dbReference>
<dbReference type="InterPro" id="IPR045851">
    <property type="entry name" value="AMP-bd_C_sf"/>
</dbReference>
<dbReference type="InterPro" id="IPR020806">
    <property type="entry name" value="PKS_PP-bd"/>
</dbReference>
<evidence type="ECO:0000256" key="1">
    <source>
        <dbReference type="ARBA" id="ARBA00001957"/>
    </source>
</evidence>
<dbReference type="InterPro" id="IPR036736">
    <property type="entry name" value="ACP-like_sf"/>
</dbReference>
<dbReference type="GO" id="GO:0031177">
    <property type="term" value="F:phosphopantetheine binding"/>
    <property type="evidence" value="ECO:0007669"/>
    <property type="project" value="InterPro"/>
</dbReference>
<feature type="domain" description="Carrier" evidence="4">
    <location>
        <begin position="517"/>
        <end position="591"/>
    </location>
</feature>
<dbReference type="PANTHER" id="PTHR45527:SF1">
    <property type="entry name" value="FATTY ACID SYNTHASE"/>
    <property type="match status" value="1"/>
</dbReference>
<evidence type="ECO:0000313" key="6">
    <source>
        <dbReference type="Proteomes" id="UP000198707"/>
    </source>
</evidence>
<dbReference type="Pfam" id="PF00550">
    <property type="entry name" value="PP-binding"/>
    <property type="match status" value="1"/>
</dbReference>
<dbReference type="STRING" id="1144548.SAMN05443287_11679"/>
<dbReference type="SUPFAM" id="SSF47336">
    <property type="entry name" value="ACP-like"/>
    <property type="match status" value="1"/>
</dbReference>
<proteinExistence type="predicted"/>
<dbReference type="InterPro" id="IPR009081">
    <property type="entry name" value="PP-bd_ACP"/>
</dbReference>
<dbReference type="PRINTS" id="PR00154">
    <property type="entry name" value="AMPBINDING"/>
</dbReference>
<dbReference type="FunFam" id="3.40.50.980:FF:000001">
    <property type="entry name" value="Non-ribosomal peptide synthetase"/>
    <property type="match status" value="1"/>
</dbReference>
<dbReference type="SUPFAM" id="SSF56801">
    <property type="entry name" value="Acetyl-CoA synthetase-like"/>
    <property type="match status" value="1"/>
</dbReference>
<dbReference type="GO" id="GO:0043041">
    <property type="term" value="P:amino acid activation for nonribosomal peptide biosynthetic process"/>
    <property type="evidence" value="ECO:0007669"/>
    <property type="project" value="TreeGrafter"/>
</dbReference>
<sequence length="591" mass="63729">MDQRTTLHAMVEHHAHTAPNRPAVIGGGVTKTYRELNERANQIARRLQDLGVGPGTLVGVSVDRTCDMPLGLLAVLKAGGAYVPLDVTWPADRLTMMIEDTAAPVVVCGSRTAGMLPAHDGTVVLIDRPEEFRGYPIGDVDVPVTADDPAYVIYTSGSTGRPKGVLVTHDNVANLVSNQNYVSVIPGDRVAALATLAFDASTFELWSPLVNGATCVVYDFAGDELASLIAKVRQDRVTILHLTSAVFRLLDGRHFAALDNVHTLLFGGDSVRNDLGVRARESFGGRLIHLYGPTETTGFATFQDLAVMTGSAPHIPIGSPLRNVEVLVTDTEGRPVADGEVGELVIGGRGVARGYLNRPESTAERFVPDPQSGPDARRYRTGDLARIAPDGTIQFLGRKDRQIKVRGYRIEPGEIESALTGHPDVRDAVVVAREDGTGDKRLDAYLVPVDLSDLTERRRLVAAVREHVRATLPGHQHPVTLTVVADIPLTGNLKLDQNRLPPPEFERARQVPDTVDGPAGQLEAMLAELWRDTFGLEDVHPDDDFFELGGDSLAAVHVATAVEKATGRTVTVKDIFEHPTIRRLSLAVTAA</sequence>
<dbReference type="CDD" id="cd12117">
    <property type="entry name" value="A_NRPS_Srf_like"/>
    <property type="match status" value="1"/>
</dbReference>
<dbReference type="Pfam" id="PF00501">
    <property type="entry name" value="AMP-binding"/>
    <property type="match status" value="1"/>
</dbReference>
<keyword evidence="3" id="KW-0597">Phosphoprotein</keyword>
<keyword evidence="2" id="KW-0596">Phosphopantetheine</keyword>
<keyword evidence="6" id="KW-1185">Reference proteome</keyword>
<comment type="cofactor">
    <cofactor evidence="1">
        <name>pantetheine 4'-phosphate</name>
        <dbReference type="ChEBI" id="CHEBI:47942"/>
    </cofactor>
</comment>
<dbReference type="Gene3D" id="3.30.300.30">
    <property type="match status" value="1"/>
</dbReference>
<gene>
    <name evidence="5" type="ORF">SAMN05443287_11679</name>
</gene>
<dbReference type="InterPro" id="IPR025110">
    <property type="entry name" value="AMP-bd_C"/>
</dbReference>
<dbReference type="FunFam" id="3.40.50.12780:FF:000012">
    <property type="entry name" value="Non-ribosomal peptide synthetase"/>
    <property type="match status" value="1"/>
</dbReference>
<dbReference type="Gene3D" id="2.30.38.10">
    <property type="entry name" value="Luciferase, Domain 3"/>
    <property type="match status" value="1"/>
</dbReference>
<reference evidence="6" key="1">
    <citation type="submission" date="2016-10" db="EMBL/GenBank/DDBJ databases">
        <authorList>
            <person name="Varghese N."/>
            <person name="Submissions S."/>
        </authorList>
    </citation>
    <scope>NUCLEOTIDE SEQUENCE [LARGE SCALE GENOMIC DNA]</scope>
    <source>
        <strain evidence="6">CGMCC 4.7038</strain>
    </source>
</reference>
<dbReference type="AlphaFoldDB" id="A0A1H7DTQ3"/>
<dbReference type="PROSITE" id="PS00012">
    <property type="entry name" value="PHOSPHOPANTETHEINE"/>
    <property type="match status" value="1"/>
</dbReference>
<dbReference type="EMBL" id="FNYV01000016">
    <property type="protein sequence ID" value="SEK04237.1"/>
    <property type="molecule type" value="Genomic_DNA"/>
</dbReference>
<dbReference type="Proteomes" id="UP000198707">
    <property type="component" value="Unassembled WGS sequence"/>
</dbReference>
<dbReference type="PROSITE" id="PS50075">
    <property type="entry name" value="CARRIER"/>
    <property type="match status" value="1"/>
</dbReference>
<dbReference type="InterPro" id="IPR020459">
    <property type="entry name" value="AMP-binding"/>
</dbReference>
<evidence type="ECO:0000313" key="5">
    <source>
        <dbReference type="EMBL" id="SEK04237.1"/>
    </source>
</evidence>
<dbReference type="InterPro" id="IPR000873">
    <property type="entry name" value="AMP-dep_synth/lig_dom"/>
</dbReference>
<dbReference type="Gene3D" id="3.40.50.980">
    <property type="match status" value="2"/>
</dbReference>
<accession>A0A1H7DTQ3</accession>
<dbReference type="SMART" id="SM00823">
    <property type="entry name" value="PKS_PP"/>
    <property type="match status" value="1"/>
</dbReference>
<dbReference type="PANTHER" id="PTHR45527">
    <property type="entry name" value="NONRIBOSOMAL PEPTIDE SYNTHETASE"/>
    <property type="match status" value="1"/>
</dbReference>
<name>A0A1H7DTQ3_9ACTN</name>
<dbReference type="Gene3D" id="1.10.1200.10">
    <property type="entry name" value="ACP-like"/>
    <property type="match status" value="1"/>
</dbReference>
<evidence type="ECO:0000256" key="2">
    <source>
        <dbReference type="ARBA" id="ARBA00022450"/>
    </source>
</evidence>
<protein>
    <submittedName>
        <fullName evidence="5">Amino acid adenylation domain-containing protein</fullName>
    </submittedName>
</protein>
<dbReference type="InterPro" id="IPR010071">
    <property type="entry name" value="AA_adenyl_dom"/>
</dbReference>
<dbReference type="NCBIfam" id="TIGR01733">
    <property type="entry name" value="AA-adenyl-dom"/>
    <property type="match status" value="1"/>
</dbReference>
<dbReference type="InterPro" id="IPR006162">
    <property type="entry name" value="Ppantetheine_attach_site"/>
</dbReference>
<dbReference type="GO" id="GO:0044550">
    <property type="term" value="P:secondary metabolite biosynthetic process"/>
    <property type="evidence" value="ECO:0007669"/>
    <property type="project" value="TreeGrafter"/>
</dbReference>
<dbReference type="PROSITE" id="PS00455">
    <property type="entry name" value="AMP_BINDING"/>
    <property type="match status" value="1"/>
</dbReference>
<evidence type="ECO:0000259" key="4">
    <source>
        <dbReference type="PROSITE" id="PS50075"/>
    </source>
</evidence>
<dbReference type="InterPro" id="IPR020845">
    <property type="entry name" value="AMP-binding_CS"/>
</dbReference>
<dbReference type="GO" id="GO:0005737">
    <property type="term" value="C:cytoplasm"/>
    <property type="evidence" value="ECO:0007669"/>
    <property type="project" value="TreeGrafter"/>
</dbReference>